<evidence type="ECO:0000256" key="1">
    <source>
        <dbReference type="SAM" id="MobiDB-lite"/>
    </source>
</evidence>
<comment type="caution">
    <text evidence="2">The sequence shown here is derived from an EMBL/GenBank/DDBJ whole genome shotgun (WGS) entry which is preliminary data.</text>
</comment>
<evidence type="ECO:0000313" key="3">
    <source>
        <dbReference type="Proteomes" id="UP001281761"/>
    </source>
</evidence>
<dbReference type="EMBL" id="JARBJD010000158">
    <property type="protein sequence ID" value="KAK2949335.1"/>
    <property type="molecule type" value="Genomic_DNA"/>
</dbReference>
<reference evidence="2 3" key="1">
    <citation type="journal article" date="2022" name="bioRxiv">
        <title>Genomics of Preaxostyla Flagellates Illuminates Evolutionary Transitions and the Path Towards Mitochondrial Loss.</title>
        <authorList>
            <person name="Novak L.V.F."/>
            <person name="Treitli S.C."/>
            <person name="Pyrih J."/>
            <person name="Halakuc P."/>
            <person name="Pipaliya S.V."/>
            <person name="Vacek V."/>
            <person name="Brzon O."/>
            <person name="Soukal P."/>
            <person name="Eme L."/>
            <person name="Dacks J.B."/>
            <person name="Karnkowska A."/>
            <person name="Elias M."/>
            <person name="Hampl V."/>
        </authorList>
    </citation>
    <scope>NUCLEOTIDE SEQUENCE [LARGE SCALE GENOMIC DNA]</scope>
    <source>
        <strain evidence="2">NAU3</strain>
        <tissue evidence="2">Gut</tissue>
    </source>
</reference>
<proteinExistence type="predicted"/>
<feature type="region of interest" description="Disordered" evidence="1">
    <location>
        <begin position="272"/>
        <end position="294"/>
    </location>
</feature>
<feature type="compositionally biased region" description="Low complexity" evidence="1">
    <location>
        <begin position="279"/>
        <end position="294"/>
    </location>
</feature>
<accession>A0ABQ9XDN8</accession>
<organism evidence="2 3">
    <name type="scientific">Blattamonas nauphoetae</name>
    <dbReference type="NCBI Taxonomy" id="2049346"/>
    <lineage>
        <taxon>Eukaryota</taxon>
        <taxon>Metamonada</taxon>
        <taxon>Preaxostyla</taxon>
        <taxon>Oxymonadida</taxon>
        <taxon>Blattamonas</taxon>
    </lineage>
</organism>
<gene>
    <name evidence="2" type="ORF">BLNAU_15715</name>
</gene>
<evidence type="ECO:0000313" key="2">
    <source>
        <dbReference type="EMBL" id="KAK2949335.1"/>
    </source>
</evidence>
<protein>
    <submittedName>
        <fullName evidence="2">Uncharacterized protein</fullName>
    </submittedName>
</protein>
<dbReference type="Proteomes" id="UP001281761">
    <property type="component" value="Unassembled WGS sequence"/>
</dbReference>
<keyword evidence="3" id="KW-1185">Reference proteome</keyword>
<sequence>MKSLTSLLASICEAGVGLEWQDLMECFVCAVIGLESKASWSDNMFHFDWDDVIVDGNGTTRISEVPPSPPQSFSAGMTSLSHLFLAWIEQLSESACLPSRINQHSRDNLVPRVLFHILNHLVIYGHVVPICDASKQAEIVGSVSESSIAKMPYSLSLFDALLWLLQYAYLVVNEMEDRGLVDHSVRLTDLDCDVNSPQYKQFVKILEPELAHLRTLFDPDLFEEAERDSLWLAFLQEVVSGEEVVNDTSFLKVSFFRPTLLSLQAQFQEVASSEEESEGSSTSSSLNSSLTSPHTSLEAHLNSSLRTNLSSPHFKQESLKLLTIFHSLLTSPLHPSLPKQTPIDLSTYMLSLYQIDDLDPTERFDSSMFDEEDDEILAQSLIRCRSVCDLVGPDKCVDDVLAVIDRTVSVLGSSNSLLRLSALSLFSYLEDVPCVLSQLPRLWNRLRSAFHDGWPEEQHVLIRMSTMWIIHFIVHASLQPFPVTQFDWDGLSSASFGESFTFLASVTLLMLIRRSPIDEEIDEANAIQLILSFEQQQHALSRIVSILDDEPQYLNNRLTCVSLLSYCILISLRSSRDFPIKLTTYLTTHPDFDFSQILIIFENILLILCHNSQNPRKPHQPPLDLIFERLLRTNPDHLFAMSDGKDAGLPNTLVNTSLCGFHAICRRGVHFTLMESELVRKGQPLLNSFWMFLTPLISDTFNLFLYFPPPLVVRFFLPVLWLDLDSRFLVDGLKVMMITLLLVTAPFGDNLSLKELFRSDRHRHDIHDSSADSDFISRFQSLEWLNIPTGFESALAYSNPHDSFNLNSNQNRLQVSPNASTPLTHIPNIIFQYLSHKTRNMIHDICTVGDFVGDLTHAKIGLIELKCEDFSETLKSILSPVPAEVSVVLEFVRRLVCQCRTRFLMEMVRFGLLDVVLRGVSESSFLEDYENGICVIGILLRSIRDCGNEQEMNEIVHGEQVRIASQHLHLEGNTTPFIHSHNLELADKSIPKATQERSSNSLEELSFVTSVFNASLCMEKFIFHV</sequence>
<name>A0ABQ9XDN8_9EUKA</name>